<dbReference type="Gene3D" id="1.25.40.10">
    <property type="entry name" value="Tetratricopeptide repeat domain"/>
    <property type="match status" value="1"/>
</dbReference>
<reference evidence="3" key="1">
    <citation type="submission" date="2020-07" db="EMBL/GenBank/DDBJ databases">
        <title>Huge and variable diversity of episymbiotic CPR bacteria and DPANN archaea in groundwater ecosystems.</title>
        <authorList>
            <person name="He C.Y."/>
            <person name="Keren R."/>
            <person name="Whittaker M."/>
            <person name="Farag I.F."/>
            <person name="Doudna J."/>
            <person name="Cate J.H.D."/>
            <person name="Banfield J.F."/>
        </authorList>
    </citation>
    <scope>NUCLEOTIDE SEQUENCE</scope>
    <source>
        <strain evidence="3">NC_groundwater_1813_Pr3_B-0.1um_71_17</strain>
    </source>
</reference>
<evidence type="ECO:0000256" key="1">
    <source>
        <dbReference type="SAM" id="SignalP"/>
    </source>
</evidence>
<feature type="signal peptide" evidence="1">
    <location>
        <begin position="1"/>
        <end position="30"/>
    </location>
</feature>
<keyword evidence="1" id="KW-0732">Signal</keyword>
<protein>
    <submittedName>
        <fullName evidence="3">CHAT domain-containing protein</fullName>
    </submittedName>
</protein>
<accession>A0A933S9V3</accession>
<feature type="domain" description="CHAT" evidence="2">
    <location>
        <begin position="737"/>
        <end position="1073"/>
    </location>
</feature>
<feature type="chain" id="PRO_5038010618" evidence="1">
    <location>
        <begin position="31"/>
        <end position="1073"/>
    </location>
</feature>
<organism evidence="3 4">
    <name type="scientific">Eiseniibacteriota bacterium</name>
    <dbReference type="NCBI Taxonomy" id="2212470"/>
    <lineage>
        <taxon>Bacteria</taxon>
        <taxon>Candidatus Eiseniibacteriota</taxon>
    </lineage>
</organism>
<dbReference type="Pfam" id="PF12770">
    <property type="entry name" value="CHAT"/>
    <property type="match status" value="1"/>
</dbReference>
<evidence type="ECO:0000313" key="3">
    <source>
        <dbReference type="EMBL" id="MBI5168631.1"/>
    </source>
</evidence>
<dbReference type="EMBL" id="JACRIW010000031">
    <property type="protein sequence ID" value="MBI5168631.1"/>
    <property type="molecule type" value="Genomic_DNA"/>
</dbReference>
<comment type="caution">
    <text evidence="3">The sequence shown here is derived from an EMBL/GenBank/DDBJ whole genome shotgun (WGS) entry which is preliminary data.</text>
</comment>
<dbReference type="InterPro" id="IPR024983">
    <property type="entry name" value="CHAT_dom"/>
</dbReference>
<dbReference type="InterPro" id="IPR011990">
    <property type="entry name" value="TPR-like_helical_dom_sf"/>
</dbReference>
<sequence length="1073" mass="116541">MPPTVRSNVLSITILVLSVLALAGPTPAGAARFAPKGVAAAALRLVEARRFAAAESLLAAEPAEPAGDAAVEYVRLLARTEAPGMCDTTWLWRPARVREQLARAKADALTIARADVAAARIEFRLGMWRTSAASLRTAIARMDSARVREPLLRYEAQLALAEALLVEGLDEPRAELARADSIAVAIGDAAAPLRHRQLRLSGQLAWSEGKVTEAVRRLSASVKAAELATPRQEAEAAQSLVLQGTLEAFADAPLGERHKLEAAARAEAAIGLLDERSLFVLGRSVAGLRDPARLPAAAEKFDSVRTALRARGMDHLAGAWSLFYFNGRIDYFLRRWDHGREVLEQALALSQRWNGTDNIRELNSWIDLGNMWFTPRDSAGVARGMECWRRAVELSQKLPATFTNDPNVMRMNIAQSIAEAGQVRVAREDFAAVWKAYRDRDGEAFRLCSFPAFLAARASRALGDTAQAELWYRRALRPFEVNDSGEREDVALVRESMALFEFWRGREDEAFAMGWEAGRLRRQVVEETAPWLPDADALNFANNRRNVHGLVTTLALRTGPETAARRAGAWEMTARSRGLVLESMLARVRAQADTTSEGLELGKMRRDLANQVLAALRAPDTREQSARRDSLRTVLRHRELGAAATHFATDSITAEGAAARLGADGVLVSYSRFPRYDRADSKRFGWVARETYAAFVLRGGESAPDAIELAPAESLDAAVAAYRKALLAGGDSPAARAAGEKLRALAWDPVVAALRGRTQVYVVPDGELQKINWYALPSGRDHWLVDEPFVLHRLPSERDLFVPARAPGEGLLAFGGLDYGDSPQPQLASATPVRRSVLPSCRSFFEERFAPLPASLGEARAVSALGRRFTRDTTRVTLLTGAAANEEAFKRQAPGRRVVHLATHAFFLGADCANGAAAADVLARNPLVFSGIALANANRWREAGAAGAGSAAGAEDGLLTAEELAGMRLDGVEWLVLSGCESGMGQVQAWEGVFGLPRAARQAGVRTLVMSLLPVDDDASRVWMQSLYEAHFGRGEPTALAVRTASRRVLSWLRTNGRAGDPRLWGAFVALGE</sequence>
<dbReference type="Proteomes" id="UP000696931">
    <property type="component" value="Unassembled WGS sequence"/>
</dbReference>
<gene>
    <name evidence="3" type="ORF">HZA61_03995</name>
</gene>
<dbReference type="AlphaFoldDB" id="A0A933S9V3"/>
<proteinExistence type="predicted"/>
<dbReference type="SUPFAM" id="SSF48452">
    <property type="entry name" value="TPR-like"/>
    <property type="match status" value="1"/>
</dbReference>
<evidence type="ECO:0000313" key="4">
    <source>
        <dbReference type="Proteomes" id="UP000696931"/>
    </source>
</evidence>
<name>A0A933S9V3_UNCEI</name>
<evidence type="ECO:0000259" key="2">
    <source>
        <dbReference type="Pfam" id="PF12770"/>
    </source>
</evidence>